<dbReference type="AlphaFoldDB" id="A0A914V420"/>
<protein>
    <recommendedName>
        <fullName evidence="1">BROMI C-terminal Rab TBC-like domain-containing protein</fullName>
    </recommendedName>
</protein>
<organism evidence="2 3">
    <name type="scientific">Plectus sambesii</name>
    <dbReference type="NCBI Taxonomy" id="2011161"/>
    <lineage>
        <taxon>Eukaryota</taxon>
        <taxon>Metazoa</taxon>
        <taxon>Ecdysozoa</taxon>
        <taxon>Nematoda</taxon>
        <taxon>Chromadorea</taxon>
        <taxon>Plectida</taxon>
        <taxon>Plectina</taxon>
        <taxon>Plectoidea</taxon>
        <taxon>Plectidae</taxon>
        <taxon>Plectus</taxon>
    </lineage>
</organism>
<reference evidence="3" key="1">
    <citation type="submission" date="2022-11" db="UniProtKB">
        <authorList>
            <consortium name="WormBaseParasite"/>
        </authorList>
    </citation>
    <scope>IDENTIFICATION</scope>
</reference>
<proteinExistence type="predicted"/>
<sequence>MVMAELWGRMCIAGPKERTPLDESSLTKFLDAESYVVYFRAEPSRFFIKQSVTSPNMPTDLVQFLLDMLDSKQRPPLVAALEKFGRHLKATAQHGVTREQDWSPIIEYGVNLKLIADASNAAKEATACQQDVGYRSESTSASVDWLAASLFLLFDCQEKITSDMLRKVAWLPYAESVWPYWAGSSKFSQSLCASVWPMVEKLLLRQELLGVRFACESSSVSLLSLLLLWSNQVYLNVLDWPEVCNYVTLSIIGGPRLQALFFVAILFHLKEDIISRRSVGDLTMYFSSPKLDDFKLH</sequence>
<evidence type="ECO:0000313" key="3">
    <source>
        <dbReference type="WBParaSite" id="PSAMB.scaffold14959size1727.g36312.t1"/>
    </source>
</evidence>
<dbReference type="Pfam" id="PF23440">
    <property type="entry name" value="BROMI_C"/>
    <property type="match status" value="1"/>
</dbReference>
<dbReference type="Proteomes" id="UP000887566">
    <property type="component" value="Unplaced"/>
</dbReference>
<accession>A0A914V420</accession>
<evidence type="ECO:0000259" key="1">
    <source>
        <dbReference type="Pfam" id="PF23440"/>
    </source>
</evidence>
<evidence type="ECO:0000313" key="2">
    <source>
        <dbReference type="Proteomes" id="UP000887566"/>
    </source>
</evidence>
<name>A0A914V420_9BILA</name>
<dbReference type="WBParaSite" id="PSAMB.scaffold14959size1727.g36312.t1">
    <property type="protein sequence ID" value="PSAMB.scaffold14959size1727.g36312.t1"/>
    <property type="gene ID" value="PSAMB.scaffold14959size1727.g36312"/>
</dbReference>
<feature type="domain" description="BROMI C-terminal Rab TBC-like" evidence="1">
    <location>
        <begin position="137"/>
        <end position="295"/>
    </location>
</feature>
<dbReference type="InterPro" id="IPR055392">
    <property type="entry name" value="BROMI_C"/>
</dbReference>
<keyword evidence="2" id="KW-1185">Reference proteome</keyword>